<comment type="subcellular location">
    <subcellularLocation>
        <location evidence="2">Cell membrane</location>
        <topology evidence="2">Multi-pass membrane protein</topology>
    </subcellularLocation>
</comment>
<feature type="transmembrane region" description="Helical" evidence="14">
    <location>
        <begin position="43"/>
        <end position="63"/>
    </location>
</feature>
<evidence type="ECO:0000256" key="4">
    <source>
        <dbReference type="ARBA" id="ARBA00022475"/>
    </source>
</evidence>
<evidence type="ECO:0000256" key="5">
    <source>
        <dbReference type="ARBA" id="ARBA00022553"/>
    </source>
</evidence>
<dbReference type="InterPro" id="IPR036890">
    <property type="entry name" value="HATPase_C_sf"/>
</dbReference>
<organism evidence="16 17">
    <name type="scientific">Bacillus chungangensis</name>
    <dbReference type="NCBI Taxonomy" id="587633"/>
    <lineage>
        <taxon>Bacteria</taxon>
        <taxon>Bacillati</taxon>
        <taxon>Bacillota</taxon>
        <taxon>Bacilli</taxon>
        <taxon>Bacillales</taxon>
        <taxon>Bacillaceae</taxon>
        <taxon>Bacillus</taxon>
    </lineage>
</organism>
<evidence type="ECO:0000256" key="10">
    <source>
        <dbReference type="ARBA" id="ARBA00022840"/>
    </source>
</evidence>
<evidence type="ECO:0000256" key="8">
    <source>
        <dbReference type="ARBA" id="ARBA00022741"/>
    </source>
</evidence>
<evidence type="ECO:0000259" key="15">
    <source>
        <dbReference type="PROSITE" id="PS50109"/>
    </source>
</evidence>
<evidence type="ECO:0000256" key="11">
    <source>
        <dbReference type="ARBA" id="ARBA00022989"/>
    </source>
</evidence>
<dbReference type="SUPFAM" id="SSF55874">
    <property type="entry name" value="ATPase domain of HSP90 chaperone/DNA topoisomerase II/histidine kinase"/>
    <property type="match status" value="1"/>
</dbReference>
<keyword evidence="4" id="KW-1003">Cell membrane</keyword>
<gene>
    <name evidence="16" type="ORF">J2S08_001274</name>
</gene>
<evidence type="ECO:0000256" key="1">
    <source>
        <dbReference type="ARBA" id="ARBA00000085"/>
    </source>
</evidence>
<dbReference type="PROSITE" id="PS50109">
    <property type="entry name" value="HIS_KIN"/>
    <property type="match status" value="1"/>
</dbReference>
<dbReference type="InterPro" id="IPR004358">
    <property type="entry name" value="Sig_transdc_His_kin-like_C"/>
</dbReference>
<evidence type="ECO:0000256" key="2">
    <source>
        <dbReference type="ARBA" id="ARBA00004651"/>
    </source>
</evidence>
<name>A0ABT9WRR4_9BACI</name>
<evidence type="ECO:0000256" key="3">
    <source>
        <dbReference type="ARBA" id="ARBA00012438"/>
    </source>
</evidence>
<keyword evidence="8" id="KW-0547">Nucleotide-binding</keyword>
<dbReference type="InterPro" id="IPR050351">
    <property type="entry name" value="BphY/WalK/GraS-like"/>
</dbReference>
<evidence type="ECO:0000313" key="16">
    <source>
        <dbReference type="EMBL" id="MDQ0175440.1"/>
    </source>
</evidence>
<evidence type="ECO:0000256" key="9">
    <source>
        <dbReference type="ARBA" id="ARBA00022777"/>
    </source>
</evidence>
<evidence type="ECO:0000256" key="6">
    <source>
        <dbReference type="ARBA" id="ARBA00022679"/>
    </source>
</evidence>
<dbReference type="EC" id="2.7.13.3" evidence="3"/>
<keyword evidence="5" id="KW-0597">Phosphoprotein</keyword>
<dbReference type="EMBL" id="JAUSTT010000006">
    <property type="protein sequence ID" value="MDQ0175440.1"/>
    <property type="molecule type" value="Genomic_DNA"/>
</dbReference>
<dbReference type="Pfam" id="PF02518">
    <property type="entry name" value="HATPase_c"/>
    <property type="match status" value="1"/>
</dbReference>
<keyword evidence="13 14" id="KW-0472">Membrane</keyword>
<dbReference type="SUPFAM" id="SSF47384">
    <property type="entry name" value="Homodimeric domain of signal transducing histidine kinase"/>
    <property type="match status" value="1"/>
</dbReference>
<dbReference type="PANTHER" id="PTHR45453">
    <property type="entry name" value="PHOSPHATE REGULON SENSOR PROTEIN PHOR"/>
    <property type="match status" value="1"/>
</dbReference>
<dbReference type="Gene3D" id="1.10.287.130">
    <property type="match status" value="1"/>
</dbReference>
<dbReference type="RefSeq" id="WP_307227765.1">
    <property type="nucleotide sequence ID" value="NZ_JAUSTT010000006.1"/>
</dbReference>
<feature type="transmembrane region" description="Helical" evidence="14">
    <location>
        <begin position="12"/>
        <end position="31"/>
    </location>
</feature>
<dbReference type="InterPro" id="IPR003594">
    <property type="entry name" value="HATPase_dom"/>
</dbReference>
<keyword evidence="9 16" id="KW-0418">Kinase</keyword>
<keyword evidence="7 14" id="KW-0812">Transmembrane</keyword>
<evidence type="ECO:0000313" key="17">
    <source>
        <dbReference type="Proteomes" id="UP001223586"/>
    </source>
</evidence>
<evidence type="ECO:0000256" key="14">
    <source>
        <dbReference type="SAM" id="Phobius"/>
    </source>
</evidence>
<dbReference type="InterPro" id="IPR005467">
    <property type="entry name" value="His_kinase_dom"/>
</dbReference>
<dbReference type="SMART" id="SM00388">
    <property type="entry name" value="HisKA"/>
    <property type="match status" value="1"/>
</dbReference>
<dbReference type="Gene3D" id="3.30.565.10">
    <property type="entry name" value="Histidine kinase-like ATPase, C-terminal domain"/>
    <property type="match status" value="1"/>
</dbReference>
<feature type="domain" description="Histidine kinase" evidence="15">
    <location>
        <begin position="129"/>
        <end position="338"/>
    </location>
</feature>
<dbReference type="CDD" id="cd00082">
    <property type="entry name" value="HisKA"/>
    <property type="match status" value="1"/>
</dbReference>
<dbReference type="InterPro" id="IPR003661">
    <property type="entry name" value="HisK_dim/P_dom"/>
</dbReference>
<sequence>MYSAIHFLKDKKFLILFYILLMTFISLVLFLDGLANVGIDNILYIDGVSTVFFAFYLVAGYLYRRKYYHAFQKPVVHGDMGDMMYVFPEPQSNEQRFFTDILKQLDHYQRKKTEKLILDLKDNQEFIVQWVHEIKTPIAASKLIIDNSAGKPKEAILDKLEDELAKINRLVEQVLYYSRADSFSKDYFISDVHLDKVVKESVKNHAKIFINKRIQIRLHNLDTSVLTDKKWLSYIVDQIISNALKYTDKEGTIECYCEKDKKEQRLIIKDNGIGIKAEDLERVFEKGFTGTTGRINTTSTGLGLYLAKKLARKLSHDISVQAEEEKGTKVTIHFPHPGNFYMTRM</sequence>
<proteinExistence type="predicted"/>
<dbReference type="PRINTS" id="PR00344">
    <property type="entry name" value="BCTRLSENSOR"/>
</dbReference>
<keyword evidence="11 14" id="KW-1133">Transmembrane helix</keyword>
<accession>A0ABT9WRR4</accession>
<dbReference type="SMART" id="SM00387">
    <property type="entry name" value="HATPase_c"/>
    <property type="match status" value="1"/>
</dbReference>
<comment type="catalytic activity">
    <reaction evidence="1">
        <text>ATP + protein L-histidine = ADP + protein N-phospho-L-histidine.</text>
        <dbReference type="EC" id="2.7.13.3"/>
    </reaction>
</comment>
<keyword evidence="17" id="KW-1185">Reference proteome</keyword>
<evidence type="ECO:0000256" key="13">
    <source>
        <dbReference type="ARBA" id="ARBA00023136"/>
    </source>
</evidence>
<evidence type="ECO:0000256" key="12">
    <source>
        <dbReference type="ARBA" id="ARBA00023012"/>
    </source>
</evidence>
<dbReference type="GO" id="GO:0016301">
    <property type="term" value="F:kinase activity"/>
    <property type="evidence" value="ECO:0007669"/>
    <property type="project" value="UniProtKB-KW"/>
</dbReference>
<protein>
    <recommendedName>
        <fullName evidence="3">histidine kinase</fullName>
        <ecNumber evidence="3">2.7.13.3</ecNumber>
    </recommendedName>
</protein>
<evidence type="ECO:0000256" key="7">
    <source>
        <dbReference type="ARBA" id="ARBA00022692"/>
    </source>
</evidence>
<keyword evidence="10" id="KW-0067">ATP-binding</keyword>
<reference evidence="16 17" key="1">
    <citation type="submission" date="2023-07" db="EMBL/GenBank/DDBJ databases">
        <title>Genomic Encyclopedia of Type Strains, Phase IV (KMG-IV): sequencing the most valuable type-strain genomes for metagenomic binning, comparative biology and taxonomic classification.</title>
        <authorList>
            <person name="Goeker M."/>
        </authorList>
    </citation>
    <scope>NUCLEOTIDE SEQUENCE [LARGE SCALE GENOMIC DNA]</scope>
    <source>
        <strain evidence="16 17">DSM 23837</strain>
    </source>
</reference>
<comment type="caution">
    <text evidence="16">The sequence shown here is derived from an EMBL/GenBank/DDBJ whole genome shotgun (WGS) entry which is preliminary data.</text>
</comment>
<keyword evidence="12" id="KW-0902">Two-component regulatory system</keyword>
<dbReference type="InterPro" id="IPR036097">
    <property type="entry name" value="HisK_dim/P_sf"/>
</dbReference>
<keyword evidence="6" id="KW-0808">Transferase</keyword>
<dbReference type="Proteomes" id="UP001223586">
    <property type="component" value="Unassembled WGS sequence"/>
</dbReference>
<dbReference type="PANTHER" id="PTHR45453:SF2">
    <property type="entry name" value="HISTIDINE KINASE"/>
    <property type="match status" value="1"/>
</dbReference>